<dbReference type="EMBL" id="BMJC01000003">
    <property type="protein sequence ID" value="GGB01752.1"/>
    <property type="molecule type" value="Genomic_DNA"/>
</dbReference>
<dbReference type="RefSeq" id="WP_188932319.1">
    <property type="nucleotide sequence ID" value="NZ_BMJC01000003.1"/>
</dbReference>
<dbReference type="Pfam" id="PF14100">
    <property type="entry name" value="DUF6807"/>
    <property type="match status" value="2"/>
</dbReference>
<reference evidence="2" key="1">
    <citation type="journal article" date="2014" name="Int. J. Syst. Evol. Microbiol.">
        <title>Complete genome sequence of Corynebacterium casei LMG S-19264T (=DSM 44701T), isolated from a smear-ripened cheese.</title>
        <authorList>
            <consortium name="US DOE Joint Genome Institute (JGI-PGF)"/>
            <person name="Walter F."/>
            <person name="Albersmeier A."/>
            <person name="Kalinowski J."/>
            <person name="Ruckert C."/>
        </authorList>
    </citation>
    <scope>NUCLEOTIDE SEQUENCE</scope>
    <source>
        <strain evidence="2">CGMCC 1.15448</strain>
    </source>
</reference>
<protein>
    <submittedName>
        <fullName evidence="2">Uncharacterized protein</fullName>
    </submittedName>
</protein>
<keyword evidence="1" id="KW-0732">Signal</keyword>
<dbReference type="AlphaFoldDB" id="A0A8J2UDL0"/>
<sequence length="407" mass="44712">MIKSTLRKRFRKFFFLPALLFPAILHAQAMHIKVQHNPAARTITVTADGKPFTTFIYPDTLAKPVLYPIYAADGQLITRGFPLAPRAGEPVDHPHHVGLWFNYENVNGLDFWNNSYAIPAAKKSQYGWIHVDSILEAGNISSEALALTHYPNTNVTNPTSSGTAMPSHTANPNAVVSPKPGEPTSSFGSPCANCNGIIRYAARWTDQEQNTLLKEHTTFIFNGNQDEWVIDRIATLTAVADAGVSFPDAKDGMLGLRVTKELQIPSNTPGQFVDDKGNITKVAAGNTPDINGNYITSEGKTGDSAWGTRGAWCMLYGKKGKDTLSILIIDNPANPGYPTYWHARGYGLFAANPLGQKIFSNGKQTMNFRLEKGQSATFRHRIVIYAGYRRLPTGRIRANTDGFAQLK</sequence>
<accession>A0A8J2UDL0</accession>
<evidence type="ECO:0000256" key="1">
    <source>
        <dbReference type="SAM" id="SignalP"/>
    </source>
</evidence>
<dbReference type="Proteomes" id="UP000607559">
    <property type="component" value="Unassembled WGS sequence"/>
</dbReference>
<organism evidence="2 3">
    <name type="scientific">Puia dinghuensis</name>
    <dbReference type="NCBI Taxonomy" id="1792502"/>
    <lineage>
        <taxon>Bacteria</taxon>
        <taxon>Pseudomonadati</taxon>
        <taxon>Bacteroidota</taxon>
        <taxon>Chitinophagia</taxon>
        <taxon>Chitinophagales</taxon>
        <taxon>Chitinophagaceae</taxon>
        <taxon>Puia</taxon>
    </lineage>
</organism>
<feature type="chain" id="PRO_5035150306" evidence="1">
    <location>
        <begin position="28"/>
        <end position="407"/>
    </location>
</feature>
<keyword evidence="3" id="KW-1185">Reference proteome</keyword>
<feature type="signal peptide" evidence="1">
    <location>
        <begin position="1"/>
        <end position="27"/>
    </location>
</feature>
<reference evidence="2" key="2">
    <citation type="submission" date="2020-09" db="EMBL/GenBank/DDBJ databases">
        <authorList>
            <person name="Sun Q."/>
            <person name="Zhou Y."/>
        </authorList>
    </citation>
    <scope>NUCLEOTIDE SEQUENCE</scope>
    <source>
        <strain evidence="2">CGMCC 1.15448</strain>
    </source>
</reference>
<proteinExistence type="predicted"/>
<evidence type="ECO:0000313" key="3">
    <source>
        <dbReference type="Proteomes" id="UP000607559"/>
    </source>
</evidence>
<evidence type="ECO:0000313" key="2">
    <source>
        <dbReference type="EMBL" id="GGB01752.1"/>
    </source>
</evidence>
<dbReference type="InterPro" id="IPR029475">
    <property type="entry name" value="DUF6807"/>
</dbReference>
<gene>
    <name evidence="2" type="ORF">GCM10011511_26180</name>
</gene>
<name>A0A8J2UDL0_9BACT</name>
<comment type="caution">
    <text evidence="2">The sequence shown here is derived from an EMBL/GenBank/DDBJ whole genome shotgun (WGS) entry which is preliminary data.</text>
</comment>